<dbReference type="EMBL" id="CM029040">
    <property type="protein sequence ID" value="KAG2634214.1"/>
    <property type="molecule type" value="Genomic_DNA"/>
</dbReference>
<feature type="coiled-coil region" evidence="1">
    <location>
        <begin position="94"/>
        <end position="142"/>
    </location>
</feature>
<evidence type="ECO:0000256" key="1">
    <source>
        <dbReference type="SAM" id="Coils"/>
    </source>
</evidence>
<accession>A0A8T0VLQ4</accession>
<keyword evidence="4" id="KW-1185">Reference proteome</keyword>
<name>A0A8T0VLQ4_PANVG</name>
<keyword evidence="2" id="KW-1133">Transmembrane helix</keyword>
<evidence type="ECO:0000313" key="3">
    <source>
        <dbReference type="EMBL" id="KAG2634214.1"/>
    </source>
</evidence>
<dbReference type="AlphaFoldDB" id="A0A8T0VLQ4"/>
<feature type="transmembrane region" description="Helical" evidence="2">
    <location>
        <begin position="168"/>
        <end position="191"/>
    </location>
</feature>
<protein>
    <submittedName>
        <fullName evidence="3">Uncharacterized protein</fullName>
    </submittedName>
</protein>
<gene>
    <name evidence="3" type="ORF">PVAP13_2NG155006</name>
</gene>
<dbReference type="Proteomes" id="UP000823388">
    <property type="component" value="Chromosome 2N"/>
</dbReference>
<reference evidence="3" key="1">
    <citation type="submission" date="2020-05" db="EMBL/GenBank/DDBJ databases">
        <title>WGS assembly of Panicum virgatum.</title>
        <authorList>
            <person name="Lovell J.T."/>
            <person name="Jenkins J."/>
            <person name="Shu S."/>
            <person name="Juenger T.E."/>
            <person name="Schmutz J."/>
        </authorList>
    </citation>
    <scope>NUCLEOTIDE SEQUENCE</scope>
    <source>
        <strain evidence="3">AP13</strain>
    </source>
</reference>
<keyword evidence="2" id="KW-0812">Transmembrane</keyword>
<evidence type="ECO:0000256" key="2">
    <source>
        <dbReference type="SAM" id="Phobius"/>
    </source>
</evidence>
<keyword evidence="1" id="KW-0175">Coiled coil</keyword>
<feature type="coiled-coil region" evidence="1">
    <location>
        <begin position="38"/>
        <end position="65"/>
    </location>
</feature>
<proteinExistence type="predicted"/>
<sequence length="192" mass="22279">MTKNMKVNSPNSSDDELDEKDEVASLISQYGKKGATKIMKLMMKMDELEETHESQEELLRLERETSKTLDKDLAYERKENKRIKDSLKTNDNILLEIRELLTSEKEKVNDLTKKYSLIEDTNANLRSENAKLQESFTSLQAIHKALEVEHNTTLESNSKAVRNLVHPFYQQVMVVHVVIILIFKLVLLTMLR</sequence>
<evidence type="ECO:0000313" key="4">
    <source>
        <dbReference type="Proteomes" id="UP000823388"/>
    </source>
</evidence>
<organism evidence="3 4">
    <name type="scientific">Panicum virgatum</name>
    <name type="common">Blackwell switchgrass</name>
    <dbReference type="NCBI Taxonomy" id="38727"/>
    <lineage>
        <taxon>Eukaryota</taxon>
        <taxon>Viridiplantae</taxon>
        <taxon>Streptophyta</taxon>
        <taxon>Embryophyta</taxon>
        <taxon>Tracheophyta</taxon>
        <taxon>Spermatophyta</taxon>
        <taxon>Magnoliopsida</taxon>
        <taxon>Liliopsida</taxon>
        <taxon>Poales</taxon>
        <taxon>Poaceae</taxon>
        <taxon>PACMAD clade</taxon>
        <taxon>Panicoideae</taxon>
        <taxon>Panicodae</taxon>
        <taxon>Paniceae</taxon>
        <taxon>Panicinae</taxon>
        <taxon>Panicum</taxon>
        <taxon>Panicum sect. Hiantes</taxon>
    </lineage>
</organism>
<comment type="caution">
    <text evidence="3">The sequence shown here is derived from an EMBL/GenBank/DDBJ whole genome shotgun (WGS) entry which is preliminary data.</text>
</comment>
<keyword evidence="2" id="KW-0472">Membrane</keyword>